<dbReference type="SUPFAM" id="SSF51735">
    <property type="entry name" value="NAD(P)-binding Rossmann-fold domains"/>
    <property type="match status" value="1"/>
</dbReference>
<accession>A0ABW5FX75</accession>
<dbReference type="InterPro" id="IPR050177">
    <property type="entry name" value="Lipid_A_modif_metabolic_enz"/>
</dbReference>
<gene>
    <name evidence="2" type="ORF">ACFSXZ_13485</name>
</gene>
<dbReference type="InterPro" id="IPR036291">
    <property type="entry name" value="NAD(P)-bd_dom_sf"/>
</dbReference>
<dbReference type="PANTHER" id="PTHR43245:SF53">
    <property type="entry name" value="EPIMERASE-RELATED"/>
    <property type="match status" value="1"/>
</dbReference>
<dbReference type="Pfam" id="PF01370">
    <property type="entry name" value="Epimerase"/>
    <property type="match status" value="1"/>
</dbReference>
<dbReference type="Proteomes" id="UP001597417">
    <property type="component" value="Unassembled WGS sequence"/>
</dbReference>
<sequence length="317" mass="33883">MKVVVTGGAGFVGANLCRELLSRRDYEVVVLDNLSTGKLSNLDGLDVEFRKGSVLDPVAVAATCAGAESIVHLAAVPAVLRSIENPRRSHETNVTGTMTVLEAARESGAHVIVASSSSVYGRNPTLPKTPDLVCLPSSPYAVSKLAAESYALAYQSSFGLECCVFRFFNIFGPLQAPNHAYAAVIPSFVFNALHGLPLTIYGDGEQSRDFTFIGSVVEILAEAVASRMSGIRPVNLAFGTRTTVNEIVAVLSDLLGRPLDVRYRPPRPGDVRHSQAEPGVLTKLFPRVHPVPLAHGLVRTISWLESLAEPQAKEVPA</sequence>
<organism evidence="2 3">
    <name type="scientific">Amycolatopsis pigmentata</name>
    <dbReference type="NCBI Taxonomy" id="450801"/>
    <lineage>
        <taxon>Bacteria</taxon>
        <taxon>Bacillati</taxon>
        <taxon>Actinomycetota</taxon>
        <taxon>Actinomycetes</taxon>
        <taxon>Pseudonocardiales</taxon>
        <taxon>Pseudonocardiaceae</taxon>
        <taxon>Amycolatopsis</taxon>
    </lineage>
</organism>
<proteinExistence type="predicted"/>
<evidence type="ECO:0000313" key="3">
    <source>
        <dbReference type="Proteomes" id="UP001597417"/>
    </source>
</evidence>
<dbReference type="Gene3D" id="3.90.25.10">
    <property type="entry name" value="UDP-galactose 4-epimerase, domain 1"/>
    <property type="match status" value="1"/>
</dbReference>
<name>A0ABW5FX75_9PSEU</name>
<reference evidence="3" key="1">
    <citation type="journal article" date="2019" name="Int. J. Syst. Evol. Microbiol.">
        <title>The Global Catalogue of Microorganisms (GCM) 10K type strain sequencing project: providing services to taxonomists for standard genome sequencing and annotation.</title>
        <authorList>
            <consortium name="The Broad Institute Genomics Platform"/>
            <consortium name="The Broad Institute Genome Sequencing Center for Infectious Disease"/>
            <person name="Wu L."/>
            <person name="Ma J."/>
        </authorList>
    </citation>
    <scope>NUCLEOTIDE SEQUENCE [LARGE SCALE GENOMIC DNA]</scope>
    <source>
        <strain evidence="3">CGMCC 4.7645</strain>
    </source>
</reference>
<evidence type="ECO:0000259" key="1">
    <source>
        <dbReference type="Pfam" id="PF01370"/>
    </source>
</evidence>
<feature type="domain" description="NAD-dependent epimerase/dehydratase" evidence="1">
    <location>
        <begin position="3"/>
        <end position="226"/>
    </location>
</feature>
<protein>
    <submittedName>
        <fullName evidence="2">NAD-dependent epimerase/dehydratase family protein</fullName>
    </submittedName>
</protein>
<dbReference type="EMBL" id="JBHUKR010000007">
    <property type="protein sequence ID" value="MFD2417336.1"/>
    <property type="molecule type" value="Genomic_DNA"/>
</dbReference>
<comment type="caution">
    <text evidence="2">The sequence shown here is derived from an EMBL/GenBank/DDBJ whole genome shotgun (WGS) entry which is preliminary data.</text>
</comment>
<dbReference type="RefSeq" id="WP_378265009.1">
    <property type="nucleotide sequence ID" value="NZ_JBHUKR010000007.1"/>
</dbReference>
<dbReference type="PANTHER" id="PTHR43245">
    <property type="entry name" value="BIFUNCTIONAL POLYMYXIN RESISTANCE PROTEIN ARNA"/>
    <property type="match status" value="1"/>
</dbReference>
<keyword evidence="3" id="KW-1185">Reference proteome</keyword>
<dbReference type="InterPro" id="IPR001509">
    <property type="entry name" value="Epimerase_deHydtase"/>
</dbReference>
<evidence type="ECO:0000313" key="2">
    <source>
        <dbReference type="EMBL" id="MFD2417336.1"/>
    </source>
</evidence>
<dbReference type="Gene3D" id="3.40.50.720">
    <property type="entry name" value="NAD(P)-binding Rossmann-like Domain"/>
    <property type="match status" value="1"/>
</dbReference>